<feature type="compositionally biased region" description="Basic and acidic residues" evidence="1">
    <location>
        <begin position="89"/>
        <end position="101"/>
    </location>
</feature>
<organism evidence="3 4">
    <name type="scientific">Kribbella deserti</name>
    <dbReference type="NCBI Taxonomy" id="1926257"/>
    <lineage>
        <taxon>Bacteria</taxon>
        <taxon>Bacillati</taxon>
        <taxon>Actinomycetota</taxon>
        <taxon>Actinomycetes</taxon>
        <taxon>Propionibacteriales</taxon>
        <taxon>Kribbellaceae</taxon>
        <taxon>Kribbella</taxon>
    </lineage>
</organism>
<evidence type="ECO:0000313" key="4">
    <source>
        <dbReference type="Proteomes" id="UP001589890"/>
    </source>
</evidence>
<evidence type="ECO:0000313" key="3">
    <source>
        <dbReference type="EMBL" id="MFC0623676.1"/>
    </source>
</evidence>
<accession>A0ABV6QI30</accession>
<name>A0ABV6QI30_9ACTN</name>
<keyword evidence="4" id="KW-1185">Reference proteome</keyword>
<feature type="compositionally biased region" description="Low complexity" evidence="1">
    <location>
        <begin position="130"/>
        <end position="142"/>
    </location>
</feature>
<gene>
    <name evidence="3" type="ORF">ACFFGN_06365</name>
</gene>
<dbReference type="Pfam" id="PF00753">
    <property type="entry name" value="Lactamase_B"/>
    <property type="match status" value="1"/>
</dbReference>
<dbReference type="SUPFAM" id="SSF56281">
    <property type="entry name" value="Metallo-hydrolase/oxidoreductase"/>
    <property type="match status" value="1"/>
</dbReference>
<comment type="caution">
    <text evidence="3">The sequence shown here is derived from an EMBL/GenBank/DDBJ whole genome shotgun (WGS) entry which is preliminary data.</text>
</comment>
<evidence type="ECO:0000256" key="1">
    <source>
        <dbReference type="SAM" id="MobiDB-lite"/>
    </source>
</evidence>
<reference evidence="3 4" key="1">
    <citation type="submission" date="2024-09" db="EMBL/GenBank/DDBJ databases">
        <authorList>
            <person name="Sun Q."/>
            <person name="Mori K."/>
        </authorList>
    </citation>
    <scope>NUCLEOTIDE SEQUENCE [LARGE SCALE GENOMIC DNA]</scope>
    <source>
        <strain evidence="3 4">CGMCC 1.15906</strain>
    </source>
</reference>
<dbReference type="InterPro" id="IPR036866">
    <property type="entry name" value="RibonucZ/Hydroxyglut_hydro"/>
</dbReference>
<dbReference type="Proteomes" id="UP001589890">
    <property type="component" value="Unassembled WGS sequence"/>
</dbReference>
<dbReference type="RefSeq" id="WP_380044377.1">
    <property type="nucleotide sequence ID" value="NZ_JBHLTC010000006.1"/>
</dbReference>
<sequence>MDLGLGAVGFEVPEIAGFRAGQLLESPAAEGLKPDDVDTVFYTHLYHDHVGWTTDLAPAPTVPAGAMPAGLTFRRAHPAESLKTRHRLLAELDDPQRDPRGRPLQRHGVRPDPAPLAPGRPHTVIRRRPSQASSSRSPKKPATGLPGRRLPGRPVHLTAER</sequence>
<dbReference type="EMBL" id="JBHLTC010000006">
    <property type="protein sequence ID" value="MFC0623676.1"/>
    <property type="molecule type" value="Genomic_DNA"/>
</dbReference>
<feature type="region of interest" description="Disordered" evidence="1">
    <location>
        <begin position="89"/>
        <end position="161"/>
    </location>
</feature>
<protein>
    <submittedName>
        <fullName evidence="3">MBL fold metallo-hydrolase</fullName>
    </submittedName>
</protein>
<dbReference type="Gene3D" id="3.60.15.10">
    <property type="entry name" value="Ribonuclease Z/Hydroxyacylglutathione hydrolase-like"/>
    <property type="match status" value="1"/>
</dbReference>
<evidence type="ECO:0000259" key="2">
    <source>
        <dbReference type="Pfam" id="PF00753"/>
    </source>
</evidence>
<proteinExistence type="predicted"/>
<dbReference type="InterPro" id="IPR001279">
    <property type="entry name" value="Metallo-B-lactamas"/>
</dbReference>
<feature type="domain" description="Metallo-beta-lactamase" evidence="2">
    <location>
        <begin position="23"/>
        <end position="123"/>
    </location>
</feature>